<dbReference type="InterPro" id="IPR003664">
    <property type="entry name" value="FA_synthesis"/>
</dbReference>
<dbReference type="KEGG" id="ssam:E3D00_00575"/>
<accession>A0A4Y6UFC4</accession>
<dbReference type="GO" id="GO:0043811">
    <property type="term" value="F:phosphate:acyl-[acyl carrier protein] acyltransferase activity"/>
    <property type="evidence" value="ECO:0007669"/>
    <property type="project" value="UniProtKB-UniRule"/>
</dbReference>
<dbReference type="GO" id="GO:0008654">
    <property type="term" value="P:phospholipid biosynthetic process"/>
    <property type="evidence" value="ECO:0007669"/>
    <property type="project" value="UniProtKB-KW"/>
</dbReference>
<comment type="pathway">
    <text evidence="10">Lipid metabolism; phospholipid metabolism.</text>
</comment>
<keyword evidence="3 10" id="KW-0444">Lipid biosynthesis</keyword>
<sequence>MLKAPVASQRDVASSEAYALAVDAMGGDRAPDIVLAGLELAADRHPHAKILLIGDETVLKAALPSYPKAARICDIRHAAESISMEMKPTAALRVRGSSMRLAMEAVAAGEAQGVVSAGNSGAMLALAKIIVKALPGISRPAMVAVQPSARGDTIMLDLGANIGCDARNLVEFAIMGEAFAQAELGLPKPTIGLLNVGSEELKGDEKLRQAAEVLRESALGEQFYGFVEGHDITAGTTDIVVTDGFTGNVALKTGEGALKLAFALLKRVFKTNMLTKLGYLLVRPGLERMREWIDPRRYNGAVFVGLNGIVVKSHGGADGESFASAIDVAMDAVTHRLNDKIRARLDQLGMLNNNDQGLETHSETSKEPVS</sequence>
<proteinExistence type="inferred from homology"/>
<evidence type="ECO:0000256" key="3">
    <source>
        <dbReference type="ARBA" id="ARBA00022516"/>
    </source>
</evidence>
<keyword evidence="4 10" id="KW-0808">Transferase</keyword>
<dbReference type="UniPathway" id="UPA00085"/>
<comment type="catalytic activity">
    <reaction evidence="1 10">
        <text>a fatty acyl-[ACP] + phosphate = an acyl phosphate + holo-[ACP]</text>
        <dbReference type="Rhea" id="RHEA:42292"/>
        <dbReference type="Rhea" id="RHEA-COMP:9685"/>
        <dbReference type="Rhea" id="RHEA-COMP:14125"/>
        <dbReference type="ChEBI" id="CHEBI:43474"/>
        <dbReference type="ChEBI" id="CHEBI:59918"/>
        <dbReference type="ChEBI" id="CHEBI:64479"/>
        <dbReference type="ChEBI" id="CHEBI:138651"/>
        <dbReference type="EC" id="2.3.1.274"/>
    </reaction>
</comment>
<comment type="subunit">
    <text evidence="9 10">Homodimer. Probably interacts with PlsY.</text>
</comment>
<dbReference type="EC" id="2.3.1.274" evidence="8 10"/>
<dbReference type="RefSeq" id="WP_141458995.1">
    <property type="nucleotide sequence ID" value="NZ_CP038141.1"/>
</dbReference>
<reference evidence="11 12" key="1">
    <citation type="submission" date="2019-03" db="EMBL/GenBank/DDBJ databases">
        <title>The complete genome sequence of Swingsia samuiensis NBRC107927(T).</title>
        <authorList>
            <person name="Chua K.-O."/>
            <person name="Chan K.-G."/>
            <person name="See-Too W.-S."/>
        </authorList>
    </citation>
    <scope>NUCLEOTIDE SEQUENCE [LARGE SCALE GENOMIC DNA]</scope>
    <source>
        <strain evidence="11 12">AH83</strain>
    </source>
</reference>
<name>A0A4Y6UFC4_9PROT</name>
<dbReference type="PIRSF" id="PIRSF002465">
    <property type="entry name" value="Phsphlp_syn_PlsX"/>
    <property type="match status" value="1"/>
</dbReference>
<dbReference type="NCBIfam" id="TIGR00182">
    <property type="entry name" value="plsX"/>
    <property type="match status" value="1"/>
</dbReference>
<dbReference type="PANTHER" id="PTHR30100:SF1">
    <property type="entry name" value="PHOSPHATE ACYLTRANSFERASE"/>
    <property type="match status" value="1"/>
</dbReference>
<evidence type="ECO:0000256" key="1">
    <source>
        <dbReference type="ARBA" id="ARBA00001232"/>
    </source>
</evidence>
<dbReference type="Proteomes" id="UP000316313">
    <property type="component" value="Chromosome"/>
</dbReference>
<evidence type="ECO:0000256" key="2">
    <source>
        <dbReference type="ARBA" id="ARBA00022490"/>
    </source>
</evidence>
<protein>
    <recommendedName>
        <fullName evidence="8 10">Phosphate acyltransferase</fullName>
        <ecNumber evidence="8 10">2.3.1.274</ecNumber>
    </recommendedName>
    <alternativeName>
        <fullName evidence="10">Acyl-ACP phosphotransacylase</fullName>
    </alternativeName>
    <alternativeName>
        <fullName evidence="10">Acyl-[acyl-carrier-protein]--phosphate acyltransferase</fullName>
    </alternativeName>
    <alternativeName>
        <fullName evidence="10">Phosphate-acyl-ACP acyltransferase</fullName>
    </alternativeName>
</protein>
<evidence type="ECO:0000256" key="10">
    <source>
        <dbReference type="HAMAP-Rule" id="MF_00019"/>
    </source>
</evidence>
<keyword evidence="6 10" id="KW-0594">Phospholipid biosynthesis</keyword>
<dbReference type="GO" id="GO:0005737">
    <property type="term" value="C:cytoplasm"/>
    <property type="evidence" value="ECO:0007669"/>
    <property type="project" value="UniProtKB-SubCell"/>
</dbReference>
<dbReference type="AlphaFoldDB" id="A0A4Y6UFC4"/>
<dbReference type="InterPro" id="IPR012281">
    <property type="entry name" value="Phospholipid_synth_PlsX-like"/>
</dbReference>
<dbReference type="SUPFAM" id="SSF53659">
    <property type="entry name" value="Isocitrate/Isopropylmalate dehydrogenase-like"/>
    <property type="match status" value="1"/>
</dbReference>
<keyword evidence="5 10" id="KW-0443">Lipid metabolism</keyword>
<dbReference type="HAMAP" id="MF_00019">
    <property type="entry name" value="PlsX"/>
    <property type="match status" value="1"/>
</dbReference>
<dbReference type="GO" id="GO:0006633">
    <property type="term" value="P:fatty acid biosynthetic process"/>
    <property type="evidence" value="ECO:0007669"/>
    <property type="project" value="UniProtKB-UniRule"/>
</dbReference>
<evidence type="ECO:0000313" key="11">
    <source>
        <dbReference type="EMBL" id="QDH16232.1"/>
    </source>
</evidence>
<evidence type="ECO:0000256" key="5">
    <source>
        <dbReference type="ARBA" id="ARBA00023098"/>
    </source>
</evidence>
<keyword evidence="11" id="KW-0012">Acyltransferase</keyword>
<comment type="subcellular location">
    <subcellularLocation>
        <location evidence="10">Cytoplasm</location>
    </subcellularLocation>
    <text evidence="10">Associated with the membrane possibly through PlsY.</text>
</comment>
<organism evidence="11 12">
    <name type="scientific">Swingsia samuiensis</name>
    <dbReference type="NCBI Taxonomy" id="1293412"/>
    <lineage>
        <taxon>Bacteria</taxon>
        <taxon>Pseudomonadati</taxon>
        <taxon>Pseudomonadota</taxon>
        <taxon>Alphaproteobacteria</taxon>
        <taxon>Acetobacterales</taxon>
        <taxon>Acetobacteraceae</taxon>
        <taxon>Swingsia</taxon>
    </lineage>
</organism>
<evidence type="ECO:0000256" key="4">
    <source>
        <dbReference type="ARBA" id="ARBA00022679"/>
    </source>
</evidence>
<gene>
    <name evidence="10 11" type="primary">plsX</name>
    <name evidence="11" type="ORF">E3D00_00575</name>
</gene>
<evidence type="ECO:0000256" key="9">
    <source>
        <dbReference type="ARBA" id="ARBA00046608"/>
    </source>
</evidence>
<dbReference type="PANTHER" id="PTHR30100">
    <property type="entry name" value="FATTY ACID/PHOSPHOLIPID SYNTHESIS PROTEIN PLSX"/>
    <property type="match status" value="1"/>
</dbReference>
<dbReference type="Gene3D" id="3.40.718.10">
    <property type="entry name" value="Isopropylmalate Dehydrogenase"/>
    <property type="match status" value="1"/>
</dbReference>
<evidence type="ECO:0000256" key="7">
    <source>
        <dbReference type="ARBA" id="ARBA00023264"/>
    </source>
</evidence>
<comment type="similarity">
    <text evidence="10">Belongs to the PlsX family.</text>
</comment>
<keyword evidence="7 10" id="KW-1208">Phospholipid metabolism</keyword>
<evidence type="ECO:0000256" key="6">
    <source>
        <dbReference type="ARBA" id="ARBA00023209"/>
    </source>
</evidence>
<keyword evidence="12" id="KW-1185">Reference proteome</keyword>
<comment type="function">
    <text evidence="10">Catalyzes the reversible formation of acyl-phosphate (acyl-PO(4)) from acyl-[acyl-carrier-protein] (acyl-ACP). This enzyme utilizes acyl-ACP as fatty acyl donor, but not acyl-CoA.</text>
</comment>
<dbReference type="Pfam" id="PF02504">
    <property type="entry name" value="FA_synthesis"/>
    <property type="match status" value="1"/>
</dbReference>
<keyword evidence="2 10" id="KW-0963">Cytoplasm</keyword>
<evidence type="ECO:0000313" key="12">
    <source>
        <dbReference type="Proteomes" id="UP000316313"/>
    </source>
</evidence>
<dbReference type="OrthoDB" id="9806408at2"/>
<dbReference type="EMBL" id="CP038141">
    <property type="protein sequence ID" value="QDH16232.1"/>
    <property type="molecule type" value="Genomic_DNA"/>
</dbReference>
<evidence type="ECO:0000256" key="8">
    <source>
        <dbReference type="ARBA" id="ARBA00024069"/>
    </source>
</evidence>